<dbReference type="Proteomes" id="UP001189429">
    <property type="component" value="Unassembled WGS sequence"/>
</dbReference>
<feature type="compositionally biased region" description="Basic and acidic residues" evidence="1">
    <location>
        <begin position="73"/>
        <end position="86"/>
    </location>
</feature>
<organism evidence="2 3">
    <name type="scientific">Prorocentrum cordatum</name>
    <dbReference type="NCBI Taxonomy" id="2364126"/>
    <lineage>
        <taxon>Eukaryota</taxon>
        <taxon>Sar</taxon>
        <taxon>Alveolata</taxon>
        <taxon>Dinophyceae</taxon>
        <taxon>Prorocentrales</taxon>
        <taxon>Prorocentraceae</taxon>
        <taxon>Prorocentrum</taxon>
    </lineage>
</organism>
<protein>
    <submittedName>
        <fullName evidence="2">Uncharacterized protein</fullName>
    </submittedName>
</protein>
<reference evidence="2" key="1">
    <citation type="submission" date="2023-10" db="EMBL/GenBank/DDBJ databases">
        <authorList>
            <person name="Chen Y."/>
            <person name="Shah S."/>
            <person name="Dougan E. K."/>
            <person name="Thang M."/>
            <person name="Chan C."/>
        </authorList>
    </citation>
    <scope>NUCLEOTIDE SEQUENCE [LARGE SCALE GENOMIC DNA]</scope>
</reference>
<proteinExistence type="predicted"/>
<evidence type="ECO:0000313" key="3">
    <source>
        <dbReference type="Proteomes" id="UP001189429"/>
    </source>
</evidence>
<name>A0ABN9WZG3_9DINO</name>
<keyword evidence="3" id="KW-1185">Reference proteome</keyword>
<gene>
    <name evidence="2" type="ORF">PCOR1329_LOCUS71101</name>
</gene>
<sequence length="101" mass="10453">MKGSRRGAGGPPRLEQDEGAGGDADAHGSFPPIIPHASTLQEALRFFSFVFLSNPSPSTGPGRRRRGAGGPPRLEHDEGAGGDADAHVGVDAGAFLSFFRI</sequence>
<evidence type="ECO:0000256" key="1">
    <source>
        <dbReference type="SAM" id="MobiDB-lite"/>
    </source>
</evidence>
<evidence type="ECO:0000313" key="2">
    <source>
        <dbReference type="EMBL" id="CAK0891042.1"/>
    </source>
</evidence>
<feature type="compositionally biased region" description="Gly residues" evidence="1">
    <location>
        <begin position="1"/>
        <end position="10"/>
    </location>
</feature>
<comment type="caution">
    <text evidence="2">The sequence shown here is derived from an EMBL/GenBank/DDBJ whole genome shotgun (WGS) entry which is preliminary data.</text>
</comment>
<feature type="region of interest" description="Disordered" evidence="1">
    <location>
        <begin position="1"/>
        <end position="34"/>
    </location>
</feature>
<dbReference type="EMBL" id="CAUYUJ010019418">
    <property type="protein sequence ID" value="CAK0891042.1"/>
    <property type="molecule type" value="Genomic_DNA"/>
</dbReference>
<accession>A0ABN9WZG3</accession>
<feature type="region of interest" description="Disordered" evidence="1">
    <location>
        <begin position="53"/>
        <end position="86"/>
    </location>
</feature>